<keyword evidence="2" id="KW-1185">Reference proteome</keyword>
<dbReference type="Proteomes" id="UP000266895">
    <property type="component" value="Chromosome"/>
</dbReference>
<reference evidence="1 2" key="1">
    <citation type="submission" date="2018-12" db="EMBL/GenBank/DDBJ databases">
        <authorList>
            <consortium name="Pathogen Informatics"/>
        </authorList>
    </citation>
    <scope>NUCLEOTIDE SEQUENCE [LARGE SCALE GENOMIC DNA]</scope>
    <source>
        <strain evidence="1 2">NCTC11636</strain>
    </source>
</reference>
<sequence length="39" mass="4224">MALLRHGMYGVSQPSVSRVFRSMVPLMTRARAMSGTGLA</sequence>
<dbReference type="AlphaFoldDB" id="A0A448HHD5"/>
<accession>A0A448HHD5</accession>
<dbReference type="KEGG" id="ahw:NCTC11636_01488"/>
<protein>
    <submittedName>
        <fullName evidence="1">Uncharacterized protein</fullName>
    </submittedName>
</protein>
<proteinExistence type="predicted"/>
<evidence type="ECO:0000313" key="1">
    <source>
        <dbReference type="EMBL" id="VEG28343.1"/>
    </source>
</evidence>
<evidence type="ECO:0000313" key="2">
    <source>
        <dbReference type="Proteomes" id="UP000266895"/>
    </source>
</evidence>
<dbReference type="EMBL" id="LR134350">
    <property type="protein sequence ID" value="VEG28343.1"/>
    <property type="molecule type" value="Genomic_DNA"/>
</dbReference>
<organism evidence="1 2">
    <name type="scientific">Actinomyces howellii</name>
    <dbReference type="NCBI Taxonomy" id="52771"/>
    <lineage>
        <taxon>Bacteria</taxon>
        <taxon>Bacillati</taxon>
        <taxon>Actinomycetota</taxon>
        <taxon>Actinomycetes</taxon>
        <taxon>Actinomycetales</taxon>
        <taxon>Actinomycetaceae</taxon>
        <taxon>Actinomyces</taxon>
    </lineage>
</organism>
<gene>
    <name evidence="1" type="ORF">NCTC11636_01488</name>
</gene>
<name>A0A448HHD5_9ACTO</name>